<evidence type="ECO:0000313" key="1">
    <source>
        <dbReference type="EMBL" id="CAB5507226.1"/>
    </source>
</evidence>
<dbReference type="EMBL" id="CAHJWF010000389">
    <property type="protein sequence ID" value="CAB5507226.1"/>
    <property type="molecule type" value="Genomic_DNA"/>
</dbReference>
<protein>
    <recommendedName>
        <fullName evidence="3">Plasmid replication protein RepL domain-containing protein</fullName>
    </recommendedName>
</protein>
<proteinExistence type="predicted"/>
<dbReference type="RefSeq" id="WP_202784509.1">
    <property type="nucleotide sequence ID" value="NZ_CAHJWF010000389.1"/>
</dbReference>
<name>A0ABM8MAE0_9GAMM</name>
<evidence type="ECO:0008006" key="3">
    <source>
        <dbReference type="Google" id="ProtNLM"/>
    </source>
</evidence>
<organism evidence="1 2">
    <name type="scientific">Bathymodiolus thermophilus thioautotrophic gill symbiont</name>
    <dbReference type="NCBI Taxonomy" id="2360"/>
    <lineage>
        <taxon>Bacteria</taxon>
        <taxon>Pseudomonadati</taxon>
        <taxon>Pseudomonadota</taxon>
        <taxon>Gammaproteobacteria</taxon>
        <taxon>sulfur-oxidizing symbionts</taxon>
    </lineage>
</organism>
<comment type="caution">
    <text evidence="1">The sequence shown here is derived from an EMBL/GenBank/DDBJ whole genome shotgun (WGS) entry which is preliminary data.</text>
</comment>
<keyword evidence="2" id="KW-1185">Reference proteome</keyword>
<sequence>MEKITNLKQLKLSPKVNPLIESSTPIKTKNGLVVTKMGNNLLDPETGEQHTHALIHTIKTINDANFLKVFAEGVKKTFELNRTEMRVFQKVLEIYKKGKMTGGYADSITLCWFDDGLNGEKIGMSDRTFQNGLKGLLNKGFLSPKLRDQFWVNPSLFFKGDRVAFITEYKRTNKTEQNKLEDAGQQRLID</sequence>
<reference evidence="1 2" key="1">
    <citation type="submission" date="2020-05" db="EMBL/GenBank/DDBJ databases">
        <authorList>
            <person name="Petersen J."/>
            <person name="Sayavedra L."/>
        </authorList>
    </citation>
    <scope>NUCLEOTIDE SEQUENCE [LARGE SCALE GENOMIC DNA]</scope>
    <source>
        <strain evidence="1">B azoricus SOX ET2 1586I</strain>
    </source>
</reference>
<gene>
    <name evidence="1" type="ORF">AZO1586I_1789</name>
</gene>
<evidence type="ECO:0000313" key="2">
    <source>
        <dbReference type="Proteomes" id="UP000626656"/>
    </source>
</evidence>
<dbReference type="Proteomes" id="UP000626656">
    <property type="component" value="Unassembled WGS sequence"/>
</dbReference>
<accession>A0ABM8MAE0</accession>